<accession>A0ACB6R2C9</accession>
<gene>
    <name evidence="1" type="ORF">BDR25DRAFT_352899</name>
</gene>
<name>A0ACB6R2C9_9PLEO</name>
<evidence type="ECO:0000313" key="2">
    <source>
        <dbReference type="Proteomes" id="UP000799755"/>
    </source>
</evidence>
<dbReference type="Proteomes" id="UP000799755">
    <property type="component" value="Unassembled WGS sequence"/>
</dbReference>
<evidence type="ECO:0000313" key="1">
    <source>
        <dbReference type="EMBL" id="KAF2473479.1"/>
    </source>
</evidence>
<dbReference type="EMBL" id="MU003500">
    <property type="protein sequence ID" value="KAF2473479.1"/>
    <property type="molecule type" value="Genomic_DNA"/>
</dbReference>
<organism evidence="1 2">
    <name type="scientific">Lindgomyces ingoldianus</name>
    <dbReference type="NCBI Taxonomy" id="673940"/>
    <lineage>
        <taxon>Eukaryota</taxon>
        <taxon>Fungi</taxon>
        <taxon>Dikarya</taxon>
        <taxon>Ascomycota</taxon>
        <taxon>Pezizomycotina</taxon>
        <taxon>Dothideomycetes</taxon>
        <taxon>Pleosporomycetidae</taxon>
        <taxon>Pleosporales</taxon>
        <taxon>Lindgomycetaceae</taxon>
        <taxon>Lindgomyces</taxon>
    </lineage>
</organism>
<protein>
    <submittedName>
        <fullName evidence="1">Uncharacterized protein</fullName>
    </submittedName>
</protein>
<reference evidence="1" key="1">
    <citation type="journal article" date="2020" name="Stud. Mycol.">
        <title>101 Dothideomycetes genomes: a test case for predicting lifestyles and emergence of pathogens.</title>
        <authorList>
            <person name="Haridas S."/>
            <person name="Albert R."/>
            <person name="Binder M."/>
            <person name="Bloem J."/>
            <person name="Labutti K."/>
            <person name="Salamov A."/>
            <person name="Andreopoulos B."/>
            <person name="Baker S."/>
            <person name="Barry K."/>
            <person name="Bills G."/>
            <person name="Bluhm B."/>
            <person name="Cannon C."/>
            <person name="Castanera R."/>
            <person name="Culley D."/>
            <person name="Daum C."/>
            <person name="Ezra D."/>
            <person name="Gonzalez J."/>
            <person name="Henrissat B."/>
            <person name="Kuo A."/>
            <person name="Liang C."/>
            <person name="Lipzen A."/>
            <person name="Lutzoni F."/>
            <person name="Magnuson J."/>
            <person name="Mondo S."/>
            <person name="Nolan M."/>
            <person name="Ohm R."/>
            <person name="Pangilinan J."/>
            <person name="Park H.-J."/>
            <person name="Ramirez L."/>
            <person name="Alfaro M."/>
            <person name="Sun H."/>
            <person name="Tritt A."/>
            <person name="Yoshinaga Y."/>
            <person name="Zwiers L.-H."/>
            <person name="Turgeon B."/>
            <person name="Goodwin S."/>
            <person name="Spatafora J."/>
            <person name="Crous P."/>
            <person name="Grigoriev I."/>
        </authorList>
    </citation>
    <scope>NUCLEOTIDE SEQUENCE</scope>
    <source>
        <strain evidence="1">ATCC 200398</strain>
    </source>
</reference>
<comment type="caution">
    <text evidence="1">The sequence shown here is derived from an EMBL/GenBank/DDBJ whole genome shotgun (WGS) entry which is preliminary data.</text>
</comment>
<sequence length="423" mass="47213">MTLNIADFVMTQRRHMLILNAESLPRQGFSLKEHINGYQRPRSKKEFPGFAHVLRRGSTGILHAICTVEAQGAEQNLMPGVQKIQLRNLLWLAQLEASISGNRTTALSGVSCTIAPLELRGLPLTGRLGLPNVHMGIIFGSRHNWALIFGNRLREGVNEKRLWKAGDNLNMPQTALLEYVRIDDSSLALRILWESVRMFVGAGQGCLKRSDSLRTGLIPQRVAPEGNTAVKARPERGTVYEVDEDGCIKAKEMSAGGNGNNTIECSIPHTRWCWSRMCGRSAVKWRDFGDQCGFWQEIDARGDLVWRHAMVSRDHILLPDNRETKPAVIVLPTSPYKTEAWQALSFADMAESGAEGSGHEWQTGKLTTSPLPVKSQRRAAATNNTNKSWYPCFEACIPKRDVPATILLKAQTIELSTTYRRQC</sequence>
<proteinExistence type="predicted"/>
<keyword evidence="2" id="KW-1185">Reference proteome</keyword>